<dbReference type="InterPro" id="IPR019956">
    <property type="entry name" value="Ubiquitin_dom"/>
</dbReference>
<dbReference type="Pfam" id="PF00240">
    <property type="entry name" value="ubiquitin"/>
    <property type="match status" value="2"/>
</dbReference>
<feature type="domain" description="Ubiquitin-like" evidence="1">
    <location>
        <begin position="211"/>
        <end position="271"/>
    </location>
</feature>
<dbReference type="EMBL" id="ML991781">
    <property type="protein sequence ID" value="KAF2237297.1"/>
    <property type="molecule type" value="Genomic_DNA"/>
</dbReference>
<reference evidence="2" key="1">
    <citation type="journal article" date="2020" name="Stud. Mycol.">
        <title>101 Dothideomycetes genomes: a test case for predicting lifestyles and emergence of pathogens.</title>
        <authorList>
            <person name="Haridas S."/>
            <person name="Albert R."/>
            <person name="Binder M."/>
            <person name="Bloem J."/>
            <person name="Labutti K."/>
            <person name="Salamov A."/>
            <person name="Andreopoulos B."/>
            <person name="Baker S."/>
            <person name="Barry K."/>
            <person name="Bills G."/>
            <person name="Bluhm B."/>
            <person name="Cannon C."/>
            <person name="Castanera R."/>
            <person name="Culley D."/>
            <person name="Daum C."/>
            <person name="Ezra D."/>
            <person name="Gonzalez J."/>
            <person name="Henrissat B."/>
            <person name="Kuo A."/>
            <person name="Liang C."/>
            <person name="Lipzen A."/>
            <person name="Lutzoni F."/>
            <person name="Magnuson J."/>
            <person name="Mondo S."/>
            <person name="Nolan M."/>
            <person name="Ohm R."/>
            <person name="Pangilinan J."/>
            <person name="Park H.-J."/>
            <person name="Ramirez L."/>
            <person name="Alfaro M."/>
            <person name="Sun H."/>
            <person name="Tritt A."/>
            <person name="Yoshinaga Y."/>
            <person name="Zwiers L.-H."/>
            <person name="Turgeon B."/>
            <person name="Goodwin S."/>
            <person name="Spatafora J."/>
            <person name="Crous P."/>
            <person name="Grigoriev I."/>
        </authorList>
    </citation>
    <scope>NUCLEOTIDE SEQUENCE</scope>
    <source>
        <strain evidence="2">Tuck. ex Michener</strain>
    </source>
</reference>
<evidence type="ECO:0000313" key="2">
    <source>
        <dbReference type="EMBL" id="KAF2237297.1"/>
    </source>
</evidence>
<dbReference type="AlphaFoldDB" id="A0A6A6HGX0"/>
<evidence type="ECO:0000259" key="1">
    <source>
        <dbReference type="PROSITE" id="PS50053"/>
    </source>
</evidence>
<dbReference type="Proteomes" id="UP000800092">
    <property type="component" value="Unassembled WGS sequence"/>
</dbReference>
<accession>A0A6A6HGX0</accession>
<dbReference type="Gene3D" id="3.10.20.90">
    <property type="entry name" value="Phosphatidylinositol 3-kinase Catalytic Subunit, Chain A, domain 1"/>
    <property type="match status" value="2"/>
</dbReference>
<feature type="domain" description="Ubiquitin-like" evidence="1">
    <location>
        <begin position="127"/>
        <end position="202"/>
    </location>
</feature>
<dbReference type="PRINTS" id="PR00348">
    <property type="entry name" value="UBIQUITIN"/>
</dbReference>
<gene>
    <name evidence="2" type="ORF">EV356DRAFT_442320</name>
</gene>
<dbReference type="PANTHER" id="PTHR10666">
    <property type="entry name" value="UBIQUITIN"/>
    <property type="match status" value="1"/>
</dbReference>
<sequence length="341" mass="38014">MHERSSDNEVIIANYDHTIRSCVRSAESIIPSWSERVSGSTPSLHVSSAGISYTAVSSSHNNSTYYSAQSRTHSSIVASSNISAALRRKQESTHGIVQASIIANSEASVTRFQNQIPVPSVAHTEPVQLFIKGLTKTSLGFMFSSYTLVDEVLAFLAVRTGVPPHSVFLTYSGKVLELGRILDDYDVRKDSTLFANLRVRGNENEDGDDYSQIRIKTPMGTVINWYGNVGSLNSTVRDVKNYVERKEGIPSDEQRLCFAGGHLEDYRTLRDIMSQSPLRLLLRLQSVKEMDESSEGETPESTPAQLIRIFKPPYAVFNPQLVPMRMRNIRLLAAVRRLRTS</sequence>
<dbReference type="OrthoDB" id="428577at2759"/>
<name>A0A6A6HGX0_VIRVR</name>
<organism evidence="2 3">
    <name type="scientific">Viridothelium virens</name>
    <name type="common">Speckled blister lichen</name>
    <name type="synonym">Trypethelium virens</name>
    <dbReference type="NCBI Taxonomy" id="1048519"/>
    <lineage>
        <taxon>Eukaryota</taxon>
        <taxon>Fungi</taxon>
        <taxon>Dikarya</taxon>
        <taxon>Ascomycota</taxon>
        <taxon>Pezizomycotina</taxon>
        <taxon>Dothideomycetes</taxon>
        <taxon>Dothideomycetes incertae sedis</taxon>
        <taxon>Trypetheliales</taxon>
        <taxon>Trypetheliaceae</taxon>
        <taxon>Viridothelium</taxon>
    </lineage>
</organism>
<dbReference type="SUPFAM" id="SSF54236">
    <property type="entry name" value="Ubiquitin-like"/>
    <property type="match status" value="2"/>
</dbReference>
<dbReference type="InterPro" id="IPR050158">
    <property type="entry name" value="Ubiquitin_ubiquitin-like"/>
</dbReference>
<dbReference type="InterPro" id="IPR000626">
    <property type="entry name" value="Ubiquitin-like_dom"/>
</dbReference>
<evidence type="ECO:0000313" key="3">
    <source>
        <dbReference type="Proteomes" id="UP000800092"/>
    </source>
</evidence>
<proteinExistence type="predicted"/>
<dbReference type="PROSITE" id="PS50053">
    <property type="entry name" value="UBIQUITIN_2"/>
    <property type="match status" value="2"/>
</dbReference>
<dbReference type="SMART" id="SM00213">
    <property type="entry name" value="UBQ"/>
    <property type="match status" value="2"/>
</dbReference>
<dbReference type="InterPro" id="IPR029071">
    <property type="entry name" value="Ubiquitin-like_domsf"/>
</dbReference>
<keyword evidence="3" id="KW-1185">Reference proteome</keyword>
<protein>
    <recommendedName>
        <fullName evidence="1">Ubiquitin-like domain-containing protein</fullName>
    </recommendedName>
</protein>